<keyword evidence="3" id="KW-1185">Reference proteome</keyword>
<organism evidence="2 3">
    <name type="scientific">Nelumbo nucifera</name>
    <name type="common">Sacred lotus</name>
    <dbReference type="NCBI Taxonomy" id="4432"/>
    <lineage>
        <taxon>Eukaryota</taxon>
        <taxon>Viridiplantae</taxon>
        <taxon>Streptophyta</taxon>
        <taxon>Embryophyta</taxon>
        <taxon>Tracheophyta</taxon>
        <taxon>Spermatophyta</taxon>
        <taxon>Magnoliopsida</taxon>
        <taxon>Proteales</taxon>
        <taxon>Nelumbonaceae</taxon>
        <taxon>Nelumbo</taxon>
    </lineage>
</organism>
<dbReference type="AlphaFoldDB" id="A0A822ZRH3"/>
<accession>A0A822ZRH3</accession>
<evidence type="ECO:0000256" key="1">
    <source>
        <dbReference type="SAM" id="MobiDB-lite"/>
    </source>
</evidence>
<feature type="compositionally biased region" description="Polar residues" evidence="1">
    <location>
        <begin position="32"/>
        <end position="43"/>
    </location>
</feature>
<gene>
    <name evidence="2" type="ORF">HUJ06_017424</name>
</gene>
<proteinExistence type="predicted"/>
<comment type="caution">
    <text evidence="2">The sequence shown here is derived from an EMBL/GenBank/DDBJ whole genome shotgun (WGS) entry which is preliminary data.</text>
</comment>
<evidence type="ECO:0000313" key="2">
    <source>
        <dbReference type="EMBL" id="DAD47487.1"/>
    </source>
</evidence>
<feature type="region of interest" description="Disordered" evidence="1">
    <location>
        <begin position="1"/>
        <end position="43"/>
    </location>
</feature>
<dbReference type="Proteomes" id="UP000607653">
    <property type="component" value="Unassembled WGS sequence"/>
</dbReference>
<reference evidence="2 3" key="1">
    <citation type="journal article" date="2020" name="Mol. Biol. Evol.">
        <title>Distinct Expression and Methylation Patterns for Genes with Different Fates following a Single Whole-Genome Duplication in Flowering Plants.</title>
        <authorList>
            <person name="Shi T."/>
            <person name="Rahmani R.S."/>
            <person name="Gugger P.F."/>
            <person name="Wang M."/>
            <person name="Li H."/>
            <person name="Zhang Y."/>
            <person name="Li Z."/>
            <person name="Wang Q."/>
            <person name="Van de Peer Y."/>
            <person name="Marchal K."/>
            <person name="Chen J."/>
        </authorList>
    </citation>
    <scope>NUCLEOTIDE SEQUENCE [LARGE SCALE GENOMIC DNA]</scope>
    <source>
        <tissue evidence="2">Leaf</tissue>
    </source>
</reference>
<dbReference type="EMBL" id="DUZY01000008">
    <property type="protein sequence ID" value="DAD47487.1"/>
    <property type="molecule type" value="Genomic_DNA"/>
</dbReference>
<name>A0A822ZRH3_NELNU</name>
<feature type="compositionally biased region" description="Acidic residues" evidence="1">
    <location>
        <begin position="1"/>
        <end position="12"/>
    </location>
</feature>
<evidence type="ECO:0000313" key="3">
    <source>
        <dbReference type="Proteomes" id="UP000607653"/>
    </source>
</evidence>
<sequence length="43" mass="4871">MDSPLCDEDEQFEEGRRYTGAGQGYRTENCHRSGSLSKEMNSV</sequence>
<protein>
    <submittedName>
        <fullName evidence="2">Uncharacterized protein</fullName>
    </submittedName>
</protein>